<feature type="signal peptide" evidence="2">
    <location>
        <begin position="1"/>
        <end position="19"/>
    </location>
</feature>
<dbReference type="EMBL" id="MFEN01000005">
    <property type="protein sequence ID" value="OGE84558.1"/>
    <property type="molecule type" value="Genomic_DNA"/>
</dbReference>
<keyword evidence="2" id="KW-0732">Signal</keyword>
<feature type="transmembrane region" description="Helical" evidence="1">
    <location>
        <begin position="49"/>
        <end position="70"/>
    </location>
</feature>
<evidence type="ECO:0000313" key="3">
    <source>
        <dbReference type="EMBL" id="OGE84558.1"/>
    </source>
</evidence>
<evidence type="ECO:0008006" key="5">
    <source>
        <dbReference type="Google" id="ProtNLM"/>
    </source>
</evidence>
<sequence>MKKYIIILGSLILPTIASAHGMEDMAEDLSISHQIEELSPFTHFGEEHWFAGTILIILWLSLAYTVYSLIERFNKPKQ</sequence>
<reference evidence="3 4" key="1">
    <citation type="journal article" date="2016" name="Nat. Commun.">
        <title>Thousands of microbial genomes shed light on interconnected biogeochemical processes in an aquifer system.</title>
        <authorList>
            <person name="Anantharaman K."/>
            <person name="Brown C.T."/>
            <person name="Hug L.A."/>
            <person name="Sharon I."/>
            <person name="Castelle C.J."/>
            <person name="Probst A.J."/>
            <person name="Thomas B.C."/>
            <person name="Singh A."/>
            <person name="Wilkins M.J."/>
            <person name="Karaoz U."/>
            <person name="Brodie E.L."/>
            <person name="Williams K.H."/>
            <person name="Hubbard S.S."/>
            <person name="Banfield J.F."/>
        </authorList>
    </citation>
    <scope>NUCLEOTIDE SEQUENCE [LARGE SCALE GENOMIC DNA]</scope>
</reference>
<evidence type="ECO:0000313" key="4">
    <source>
        <dbReference type="Proteomes" id="UP000176339"/>
    </source>
</evidence>
<evidence type="ECO:0000256" key="2">
    <source>
        <dbReference type="SAM" id="SignalP"/>
    </source>
</evidence>
<protein>
    <recommendedName>
        <fullName evidence="5">CcmD family protein</fullName>
    </recommendedName>
</protein>
<keyword evidence="1" id="KW-0812">Transmembrane</keyword>
<organism evidence="3 4">
    <name type="scientific">Candidatus Doudnabacteria bacterium RIFCSPHIGHO2_01_FULL_49_9</name>
    <dbReference type="NCBI Taxonomy" id="1817827"/>
    <lineage>
        <taxon>Bacteria</taxon>
        <taxon>Candidatus Doudnaibacteriota</taxon>
    </lineage>
</organism>
<dbReference type="AlphaFoldDB" id="A0A1F5P3T1"/>
<comment type="caution">
    <text evidence="3">The sequence shown here is derived from an EMBL/GenBank/DDBJ whole genome shotgun (WGS) entry which is preliminary data.</text>
</comment>
<keyword evidence="1" id="KW-0472">Membrane</keyword>
<feature type="chain" id="PRO_5009520312" description="CcmD family protein" evidence="2">
    <location>
        <begin position="20"/>
        <end position="78"/>
    </location>
</feature>
<gene>
    <name evidence="3" type="ORF">A2846_02350</name>
</gene>
<proteinExistence type="predicted"/>
<accession>A0A1F5P3T1</accession>
<name>A0A1F5P3T1_9BACT</name>
<evidence type="ECO:0000256" key="1">
    <source>
        <dbReference type="SAM" id="Phobius"/>
    </source>
</evidence>
<keyword evidence="1" id="KW-1133">Transmembrane helix</keyword>
<dbReference type="Proteomes" id="UP000176339">
    <property type="component" value="Unassembled WGS sequence"/>
</dbReference>